<dbReference type="Proteomes" id="UP000031197">
    <property type="component" value="Unassembled WGS sequence"/>
</dbReference>
<feature type="transmembrane region" description="Helical" evidence="6">
    <location>
        <begin position="51"/>
        <end position="73"/>
    </location>
</feature>
<keyword evidence="4 6" id="KW-1133">Transmembrane helix</keyword>
<evidence type="ECO:0000256" key="4">
    <source>
        <dbReference type="ARBA" id="ARBA00022989"/>
    </source>
</evidence>
<evidence type="ECO:0000256" key="5">
    <source>
        <dbReference type="ARBA" id="ARBA00023136"/>
    </source>
</evidence>
<sequence>MDPFLVIIVSCLMLGSVVGILAGMLGIGGGLIIVPALSYLLIHFLGMTTETVMPVAIATSLSTIIFTGMSSALAHYKLGNIQKHIVLYTGLGIAFGAIVGAQVASHISGELLKDVFAVLVILIALQMIFGKQKASENDASKGTLATVGGGAGLLSALMGIGGGALLVPALVWFRVNVRAAIGCAAFCGLVIAVFGTTSFVVAGWGEIDVPEYSMGYVYLPATAGIVATSMFTANIGAKLGQRVNVRVLKAMLACLLVLVSIRMILGIE</sequence>
<feature type="transmembrane region" description="Helical" evidence="6">
    <location>
        <begin position="6"/>
        <end position="39"/>
    </location>
</feature>
<dbReference type="PANTHER" id="PTHR43483">
    <property type="entry name" value="MEMBRANE TRANSPORTER PROTEIN HI_0806-RELATED"/>
    <property type="match status" value="1"/>
</dbReference>
<gene>
    <name evidence="7" type="ORF">RJ41_04355</name>
</gene>
<dbReference type="PANTHER" id="PTHR43483:SF3">
    <property type="entry name" value="MEMBRANE TRANSPORTER PROTEIN HI_0806-RELATED"/>
    <property type="match status" value="1"/>
</dbReference>
<evidence type="ECO:0000256" key="3">
    <source>
        <dbReference type="ARBA" id="ARBA00022692"/>
    </source>
</evidence>
<feature type="transmembrane region" description="Helical" evidence="6">
    <location>
        <begin position="85"/>
        <end position="104"/>
    </location>
</feature>
<feature type="transmembrane region" description="Helical" evidence="6">
    <location>
        <begin position="149"/>
        <end position="173"/>
    </location>
</feature>
<dbReference type="GO" id="GO:0005886">
    <property type="term" value="C:plasma membrane"/>
    <property type="evidence" value="ECO:0007669"/>
    <property type="project" value="UniProtKB-SubCell"/>
</dbReference>
<reference evidence="7 8" key="1">
    <citation type="submission" date="2014-12" db="EMBL/GenBank/DDBJ databases">
        <title>Genome sequencing of Alteromonas marina AD001.</title>
        <authorList>
            <person name="Adrian T.G.S."/>
            <person name="Chan K.G."/>
        </authorList>
    </citation>
    <scope>NUCLEOTIDE SEQUENCE [LARGE SCALE GENOMIC DNA]</scope>
    <source>
        <strain evidence="7 8">AD001</strain>
    </source>
</reference>
<dbReference type="EMBL" id="JWLW01000007">
    <property type="protein sequence ID" value="KHT55583.1"/>
    <property type="molecule type" value="Genomic_DNA"/>
</dbReference>
<evidence type="ECO:0000313" key="7">
    <source>
        <dbReference type="EMBL" id="KHT55583.1"/>
    </source>
</evidence>
<evidence type="ECO:0000313" key="8">
    <source>
        <dbReference type="Proteomes" id="UP000031197"/>
    </source>
</evidence>
<evidence type="ECO:0000256" key="6">
    <source>
        <dbReference type="RuleBase" id="RU363041"/>
    </source>
</evidence>
<protein>
    <recommendedName>
        <fullName evidence="6">Probable membrane transporter protein</fullName>
    </recommendedName>
</protein>
<dbReference type="AlphaFoldDB" id="A0A0B3YD33"/>
<dbReference type="Pfam" id="PF01925">
    <property type="entry name" value="TauE"/>
    <property type="match status" value="1"/>
</dbReference>
<comment type="caution">
    <text evidence="7">The sequence shown here is derived from an EMBL/GenBank/DDBJ whole genome shotgun (WGS) entry which is preliminary data.</text>
</comment>
<organism evidence="7 8">
    <name type="scientific">Alteromonas marina</name>
    <dbReference type="NCBI Taxonomy" id="203795"/>
    <lineage>
        <taxon>Bacteria</taxon>
        <taxon>Pseudomonadati</taxon>
        <taxon>Pseudomonadota</taxon>
        <taxon>Gammaproteobacteria</taxon>
        <taxon>Alteromonadales</taxon>
        <taxon>Alteromonadaceae</taxon>
        <taxon>Alteromonas/Salinimonas group</taxon>
        <taxon>Alteromonas</taxon>
    </lineage>
</organism>
<evidence type="ECO:0000256" key="1">
    <source>
        <dbReference type="ARBA" id="ARBA00004141"/>
    </source>
</evidence>
<comment type="similarity">
    <text evidence="2 6">Belongs to the 4-toluene sulfonate uptake permease (TSUP) (TC 2.A.102) family.</text>
</comment>
<dbReference type="OrthoDB" id="457670at2"/>
<keyword evidence="8" id="KW-1185">Reference proteome</keyword>
<proteinExistence type="inferred from homology"/>
<dbReference type="InterPro" id="IPR002781">
    <property type="entry name" value="TM_pro_TauE-like"/>
</dbReference>
<feature type="transmembrane region" description="Helical" evidence="6">
    <location>
        <begin position="216"/>
        <end position="235"/>
    </location>
</feature>
<feature type="transmembrane region" description="Helical" evidence="6">
    <location>
        <begin position="180"/>
        <end position="204"/>
    </location>
</feature>
<accession>A0A0B3YD33</accession>
<comment type="subcellular location">
    <subcellularLocation>
        <location evidence="6">Cell membrane</location>
        <topology evidence="6">Multi-pass membrane protein</topology>
    </subcellularLocation>
    <subcellularLocation>
        <location evidence="1">Membrane</location>
        <topology evidence="1">Multi-pass membrane protein</topology>
    </subcellularLocation>
</comment>
<keyword evidence="5 6" id="KW-0472">Membrane</keyword>
<name>A0A0B3YD33_9ALTE</name>
<keyword evidence="6" id="KW-1003">Cell membrane</keyword>
<dbReference type="RefSeq" id="WP_039217475.1">
    <property type="nucleotide sequence ID" value="NZ_JWLW01000007.1"/>
</dbReference>
<evidence type="ECO:0000256" key="2">
    <source>
        <dbReference type="ARBA" id="ARBA00009142"/>
    </source>
</evidence>
<keyword evidence="3 6" id="KW-0812">Transmembrane</keyword>
<feature type="transmembrane region" description="Helical" evidence="6">
    <location>
        <begin position="247"/>
        <end position="265"/>
    </location>
</feature>